<evidence type="ECO:0000256" key="6">
    <source>
        <dbReference type="ARBA" id="ARBA00023180"/>
    </source>
</evidence>
<feature type="compositionally biased region" description="Low complexity" evidence="8">
    <location>
        <begin position="403"/>
        <end position="415"/>
    </location>
</feature>
<feature type="compositionally biased region" description="Basic and acidic residues" evidence="8">
    <location>
        <begin position="222"/>
        <end position="231"/>
    </location>
</feature>
<feature type="compositionally biased region" description="Polar residues" evidence="8">
    <location>
        <begin position="565"/>
        <end position="582"/>
    </location>
</feature>
<dbReference type="GO" id="GO:0006955">
    <property type="term" value="P:immune response"/>
    <property type="evidence" value="ECO:0007669"/>
    <property type="project" value="InterPro"/>
</dbReference>
<feature type="compositionally biased region" description="Low complexity" evidence="8">
    <location>
        <begin position="299"/>
        <end position="347"/>
    </location>
</feature>
<feature type="compositionally biased region" description="Low complexity" evidence="8">
    <location>
        <begin position="537"/>
        <end position="564"/>
    </location>
</feature>
<reference evidence="11" key="1">
    <citation type="submission" date="2025-08" db="UniProtKB">
        <authorList>
            <consortium name="RefSeq"/>
        </authorList>
    </citation>
    <scope>IDENTIFICATION</scope>
    <source>
        <tissue evidence="11">Kidney</tissue>
    </source>
</reference>
<dbReference type="RefSeq" id="XP_023389005.1">
    <property type="nucleotide sequence ID" value="XM_023533237.1"/>
</dbReference>
<feature type="repeat" description="Hemopexin" evidence="7">
    <location>
        <begin position="752"/>
        <end position="799"/>
    </location>
</feature>
<dbReference type="CTD" id="10216"/>
<feature type="compositionally biased region" description="Basic and acidic residues" evidence="8">
    <location>
        <begin position="470"/>
        <end position="479"/>
    </location>
</feature>
<feature type="compositionally biased region" description="Pro residues" evidence="8">
    <location>
        <begin position="348"/>
        <end position="402"/>
    </location>
</feature>
<dbReference type="Proteomes" id="UP000515202">
    <property type="component" value="Unplaced"/>
</dbReference>
<dbReference type="PROSITE" id="PS51642">
    <property type="entry name" value="HEMOPEXIN_2"/>
    <property type="match status" value="1"/>
</dbReference>
<dbReference type="AlphaFoldDB" id="A0A6P6CQ18"/>
<feature type="compositionally biased region" description="Low complexity" evidence="8">
    <location>
        <begin position="263"/>
        <end position="276"/>
    </location>
</feature>
<dbReference type="GO" id="GO:0005044">
    <property type="term" value="F:scavenger receptor activity"/>
    <property type="evidence" value="ECO:0007669"/>
    <property type="project" value="InterPro"/>
</dbReference>
<dbReference type="SMART" id="SM00120">
    <property type="entry name" value="HX"/>
    <property type="match status" value="2"/>
</dbReference>
<dbReference type="SUPFAM" id="SSF90188">
    <property type="entry name" value="Somatomedin B domain"/>
    <property type="match status" value="1"/>
</dbReference>
<dbReference type="InterPro" id="IPR018487">
    <property type="entry name" value="Hemopexin-like_repeat"/>
</dbReference>
<dbReference type="PANTHER" id="PTHR22917">
    <property type="entry name" value="HEMOPEXIN DOMAIN-CONTAINING PROTEIN"/>
    <property type="match status" value="1"/>
</dbReference>
<evidence type="ECO:0000256" key="2">
    <source>
        <dbReference type="ARBA" id="ARBA00022525"/>
    </source>
</evidence>
<keyword evidence="2" id="KW-0964">Secreted</keyword>
<evidence type="ECO:0000256" key="7">
    <source>
        <dbReference type="PROSITE-ProRule" id="PRU01011"/>
    </source>
</evidence>
<dbReference type="GeneID" id="105295055"/>
<feature type="region of interest" description="Disordered" evidence="8">
    <location>
        <begin position="141"/>
        <end position="665"/>
    </location>
</feature>
<dbReference type="InterPro" id="IPR051298">
    <property type="entry name" value="Heme_transport/Cell_adhesion"/>
</dbReference>
<protein>
    <submittedName>
        <fullName evidence="11">Proteoglycan 4 isoform X1</fullName>
    </submittedName>
</protein>
<dbReference type="Gene3D" id="2.110.10.10">
    <property type="entry name" value="Hemopexin-like domain"/>
    <property type="match status" value="1"/>
</dbReference>
<evidence type="ECO:0000256" key="1">
    <source>
        <dbReference type="ARBA" id="ARBA00004613"/>
    </source>
</evidence>
<keyword evidence="10" id="KW-1185">Reference proteome</keyword>
<evidence type="ECO:0000313" key="10">
    <source>
        <dbReference type="Proteomes" id="UP000515202"/>
    </source>
</evidence>
<dbReference type="InterPro" id="IPR018486">
    <property type="entry name" value="Hemopexin_CS"/>
</dbReference>
<dbReference type="InterPro" id="IPR020436">
    <property type="entry name" value="SMB_chordata"/>
</dbReference>
<dbReference type="InterPro" id="IPR001212">
    <property type="entry name" value="Somatomedin_B_dom"/>
</dbReference>
<dbReference type="Pfam" id="PF00045">
    <property type="entry name" value="Hemopexin"/>
    <property type="match status" value="2"/>
</dbReference>
<dbReference type="KEGG" id="pvp:105295055"/>
<feature type="compositionally biased region" description="Low complexity" evidence="8">
    <location>
        <begin position="177"/>
        <end position="221"/>
    </location>
</feature>
<dbReference type="InterPro" id="IPR000585">
    <property type="entry name" value="Hemopexin-like_dom"/>
</dbReference>
<dbReference type="InterPro" id="IPR036024">
    <property type="entry name" value="Somatomedin_B-like_dom_sf"/>
</dbReference>
<dbReference type="SUPFAM" id="SSF50923">
    <property type="entry name" value="Hemopexin-like domain"/>
    <property type="match status" value="1"/>
</dbReference>
<dbReference type="PROSITE" id="PS00524">
    <property type="entry name" value="SMB_1"/>
    <property type="match status" value="1"/>
</dbReference>
<dbReference type="Pfam" id="PF01033">
    <property type="entry name" value="Somatomedin_B"/>
    <property type="match status" value="1"/>
</dbReference>
<feature type="compositionally biased region" description="Polar residues" evidence="8">
    <location>
        <begin position="634"/>
        <end position="646"/>
    </location>
</feature>
<sequence length="964" mass="104273">METFPSFPLSIHVKDSGSVGVSLGASKRKEGFPKSPYFFLDLGCLCLGNRPFSKFQIRDLERHFRSSSQQEGGKWRSIHGSGCLINNPSCFVSLWVELSCKGRCFESFARGRECDCDAQCMKYGKCCSDYEDFCAKVNDNKKKQTPKKKPTPEPAVVDEDGSGQDTGDVKITPTPDSPTTQSNKVTTTSETTTTVTTTNSKPSLPSKSETTKETTSTVNKETTVETKETSVTKKQTSASATEKTISAKETRSAEKTTATSEGPAKSTSEAETTTAPTTPPKSAPTTTKGPAPTTPKEPVPTTTKGPAPTTTKGPAPTTTKGPAPTTTKGPAPTTTKGPAPTTTKGPAPTTPKEPAPTTPKEPAPTTPKEPAPTTPKEPAPTTPKEPAPTTPKDPTPTSPETPVPTTSEASTPATTMEPPIPTKNPDASTPEFPAKPTPKALENSPKELAVSTTKTTITSEVTKPAMTTTAKDKTTEKSTHTTTKITTTASESTTKETATPTEEKTTESKMTSTTVQAMSTTAKDSTTSSEVAHKETTVAPKVMTATKKTTTTTEETMDTSEVTTATAKDTATNSKVTTTDLPNPTEAPQILTSTKKPNTTPEVRQPKPTPSPPKMTSSTVPTPNSAPSGEGILQITTGPNQAPNSETVEENPKNEGEDADEGEEPPIILRPHVLTPIVIPGSDFIVRGPSQGMDFNPMLSDETNICNGKPLDGLTTLRNGTLVAFRGHYFWMLNPFSPPSPPRRITDVWGIPSPIDTVFTRCNCEGKTFFFKDSQYWRFTNDRQDPGYPKQIVKGFGGLNGKIVAALSIAKYKDRPESVYFFKRGGRIQQYTYKQEPTRKCTGRRPAINYPVYGEVTQVRRRRFERAIGPAQVQAIRIQYKPVRVLYQDKGFLHNEVKVSSLWRGLPRVVTSAIALPNLRKPDGYDYYAFSKDQYYNVDVPSRTARAITTRSGQTLSKVWYNCP</sequence>
<dbReference type="PRINTS" id="PR00022">
    <property type="entry name" value="SOMATOMEDINB"/>
</dbReference>
<keyword evidence="3" id="KW-0732">Signal</keyword>
<dbReference type="GO" id="GO:0030247">
    <property type="term" value="F:polysaccharide binding"/>
    <property type="evidence" value="ECO:0007669"/>
    <property type="project" value="InterPro"/>
</dbReference>
<evidence type="ECO:0000256" key="4">
    <source>
        <dbReference type="ARBA" id="ARBA00022737"/>
    </source>
</evidence>
<dbReference type="PROSITE" id="PS00024">
    <property type="entry name" value="HEMOPEXIN"/>
    <property type="match status" value="1"/>
</dbReference>
<organism evidence="10 11">
    <name type="scientific">Pteropus vampyrus</name>
    <name type="common">Large flying fox</name>
    <dbReference type="NCBI Taxonomy" id="132908"/>
    <lineage>
        <taxon>Eukaryota</taxon>
        <taxon>Metazoa</taxon>
        <taxon>Chordata</taxon>
        <taxon>Craniata</taxon>
        <taxon>Vertebrata</taxon>
        <taxon>Euteleostomi</taxon>
        <taxon>Mammalia</taxon>
        <taxon>Eutheria</taxon>
        <taxon>Laurasiatheria</taxon>
        <taxon>Chiroptera</taxon>
        <taxon>Yinpterochiroptera</taxon>
        <taxon>Pteropodoidea</taxon>
        <taxon>Pteropodidae</taxon>
        <taxon>Pteropodinae</taxon>
        <taxon>Pteropus</taxon>
    </lineage>
</organism>
<evidence type="ECO:0000256" key="8">
    <source>
        <dbReference type="SAM" id="MobiDB-lite"/>
    </source>
</evidence>
<feature type="compositionally biased region" description="Basic and acidic residues" evidence="8">
    <location>
        <begin position="245"/>
        <end position="254"/>
    </location>
</feature>
<evidence type="ECO:0000256" key="5">
    <source>
        <dbReference type="ARBA" id="ARBA00023157"/>
    </source>
</evidence>
<dbReference type="Gene3D" id="4.10.410.20">
    <property type="match status" value="1"/>
</dbReference>
<dbReference type="SMART" id="SM00201">
    <property type="entry name" value="SO"/>
    <property type="match status" value="1"/>
</dbReference>
<dbReference type="PANTHER" id="PTHR22917:SF1">
    <property type="entry name" value="PROTEOGLYCAN 4"/>
    <property type="match status" value="1"/>
</dbReference>
<feature type="compositionally biased region" description="Polar residues" evidence="8">
    <location>
        <begin position="590"/>
        <end position="602"/>
    </location>
</feature>
<feature type="domain" description="SMB" evidence="9">
    <location>
        <begin position="96"/>
        <end position="138"/>
    </location>
</feature>
<keyword evidence="5" id="KW-1015">Disulfide bond</keyword>
<evidence type="ECO:0000256" key="3">
    <source>
        <dbReference type="ARBA" id="ARBA00022729"/>
    </source>
</evidence>
<dbReference type="InterPro" id="IPR036375">
    <property type="entry name" value="Hemopexin-like_dom_sf"/>
</dbReference>
<evidence type="ECO:0000313" key="11">
    <source>
        <dbReference type="RefSeq" id="XP_023389005.1"/>
    </source>
</evidence>
<feature type="compositionally biased region" description="Low complexity" evidence="8">
    <location>
        <begin position="450"/>
        <end position="463"/>
    </location>
</feature>
<keyword evidence="6" id="KW-0325">Glycoprotein</keyword>
<feature type="compositionally biased region" description="Low complexity" evidence="8">
    <location>
        <begin position="614"/>
        <end position="623"/>
    </location>
</feature>
<proteinExistence type="predicted"/>
<evidence type="ECO:0000259" key="9">
    <source>
        <dbReference type="PROSITE" id="PS50958"/>
    </source>
</evidence>
<accession>A0A6P6CQ18</accession>
<keyword evidence="4" id="KW-0677">Repeat</keyword>
<feature type="compositionally biased region" description="Polar residues" evidence="8">
    <location>
        <begin position="515"/>
        <end position="530"/>
    </location>
</feature>
<dbReference type="PRINTS" id="PR01217">
    <property type="entry name" value="PRICHEXTENSN"/>
</dbReference>
<dbReference type="GO" id="GO:0005615">
    <property type="term" value="C:extracellular space"/>
    <property type="evidence" value="ECO:0007669"/>
    <property type="project" value="TreeGrafter"/>
</dbReference>
<comment type="subcellular location">
    <subcellularLocation>
        <location evidence="1">Secreted</location>
    </subcellularLocation>
</comment>
<gene>
    <name evidence="11" type="primary">PRG4</name>
</gene>
<name>A0A6P6CQ18_PTEVA</name>
<feature type="compositionally biased region" description="Low complexity" evidence="8">
    <location>
        <begin position="480"/>
        <end position="500"/>
    </location>
</feature>
<dbReference type="CDD" id="cd00094">
    <property type="entry name" value="HX"/>
    <property type="match status" value="1"/>
</dbReference>
<dbReference type="PROSITE" id="PS50958">
    <property type="entry name" value="SMB_2"/>
    <property type="match status" value="1"/>
</dbReference>